<dbReference type="OrthoDB" id="7376058at2"/>
<dbReference type="InterPro" id="IPR050121">
    <property type="entry name" value="Cytochrome_P450_monoxygenase"/>
</dbReference>
<dbReference type="RefSeq" id="WP_120738694.1">
    <property type="nucleotide sequence ID" value="NZ_CP032568.1"/>
</dbReference>
<organism evidence="6 7">
    <name type="scientific">Nocardia yunnanensis</name>
    <dbReference type="NCBI Taxonomy" id="2382165"/>
    <lineage>
        <taxon>Bacteria</taxon>
        <taxon>Bacillati</taxon>
        <taxon>Actinomycetota</taxon>
        <taxon>Actinomycetes</taxon>
        <taxon>Mycobacteriales</taxon>
        <taxon>Nocardiaceae</taxon>
        <taxon>Nocardia</taxon>
    </lineage>
</organism>
<evidence type="ECO:0000256" key="2">
    <source>
        <dbReference type="ARBA" id="ARBA00010617"/>
    </source>
</evidence>
<protein>
    <submittedName>
        <fullName evidence="6">Cytochrome P450</fullName>
    </submittedName>
</protein>
<dbReference type="InterPro" id="IPR017972">
    <property type="entry name" value="Cyt_P450_CS"/>
</dbReference>
<keyword evidence="3 4" id="KW-0349">Heme</keyword>
<evidence type="ECO:0000256" key="1">
    <source>
        <dbReference type="ARBA" id="ARBA00001971"/>
    </source>
</evidence>
<comment type="similarity">
    <text evidence="2 4">Belongs to the cytochrome P450 family.</text>
</comment>
<sequence length="469" mass="51647">MITVTPTSTATLPDGPTTPAFVQGLEILAGRTRAWRRLHARYGSAFVVAMPRLGPTLVLSDPAEVKALFTTHTDLVDNIDVNLGQFLGPGSLFALRGEEHRKERKLLTPPFHGRRLAVYEALIEEEAVREMAGWPSGREFATMDSMMRITLNVILRAVFGAEGAEFDQLRVLLPKLVLVGSALAALPVPRKLFGRFGPWARFAAHRADYDRIVLRLIERAAADPNLGDRDDVLAMLLQARYDDGSAMTHQEIADELLTLLTAGHETTATSLAWTVERLRRHPHILERLVAETDAGGSALREAVLLETQRVRPVIDATARKVRADSLRLGRWTLSRGQHVLVSIRLMHDNPELFPNPRDFDPDRFVGARPGTFSWIPFGGGARRCIGAAFATMEMNVVLRVLLRDFTLETTDAPDERAHFRGVALAPAKKGRAVVHRRPPRPTVTDDSATGVHDGATGAHDGTRGEQVTA</sequence>
<dbReference type="SUPFAM" id="SSF48264">
    <property type="entry name" value="Cytochrome P450"/>
    <property type="match status" value="1"/>
</dbReference>
<dbReference type="EMBL" id="CP032568">
    <property type="protein sequence ID" value="AYF75814.1"/>
    <property type="molecule type" value="Genomic_DNA"/>
</dbReference>
<dbReference type="PANTHER" id="PTHR24305:SF166">
    <property type="entry name" value="CYTOCHROME P450 12A4, MITOCHONDRIAL-RELATED"/>
    <property type="match status" value="1"/>
</dbReference>
<keyword evidence="4" id="KW-0560">Oxidoreductase</keyword>
<dbReference type="PANTHER" id="PTHR24305">
    <property type="entry name" value="CYTOCHROME P450"/>
    <property type="match status" value="1"/>
</dbReference>
<evidence type="ECO:0000313" key="6">
    <source>
        <dbReference type="EMBL" id="AYF75814.1"/>
    </source>
</evidence>
<dbReference type="InterPro" id="IPR036396">
    <property type="entry name" value="Cyt_P450_sf"/>
</dbReference>
<gene>
    <name evidence="6" type="ORF">D7D52_20420</name>
</gene>
<dbReference type="GO" id="GO:0005506">
    <property type="term" value="F:iron ion binding"/>
    <property type="evidence" value="ECO:0007669"/>
    <property type="project" value="InterPro"/>
</dbReference>
<accession>A0A386ZFB4</accession>
<dbReference type="CDD" id="cd11053">
    <property type="entry name" value="CYP110-like"/>
    <property type="match status" value="1"/>
</dbReference>
<feature type="compositionally biased region" description="Basic residues" evidence="5">
    <location>
        <begin position="430"/>
        <end position="439"/>
    </location>
</feature>
<comment type="cofactor">
    <cofactor evidence="1 3">
        <name>heme</name>
        <dbReference type="ChEBI" id="CHEBI:30413"/>
    </cofactor>
</comment>
<dbReference type="InterPro" id="IPR002401">
    <property type="entry name" value="Cyt_P450_E_grp-I"/>
</dbReference>
<dbReference type="AlphaFoldDB" id="A0A386ZFB4"/>
<dbReference type="KEGG" id="nyu:D7D52_20420"/>
<proteinExistence type="inferred from homology"/>
<evidence type="ECO:0000256" key="5">
    <source>
        <dbReference type="SAM" id="MobiDB-lite"/>
    </source>
</evidence>
<reference evidence="6 7" key="1">
    <citation type="submission" date="2018-09" db="EMBL/GenBank/DDBJ databases">
        <title>Nocardia yunnanensis sp. nov., an actinomycete isolated from a soil sample.</title>
        <authorList>
            <person name="Zhang J."/>
        </authorList>
    </citation>
    <scope>NUCLEOTIDE SEQUENCE [LARGE SCALE GENOMIC DNA]</scope>
    <source>
        <strain evidence="6 7">CFHS0054</strain>
    </source>
</reference>
<dbReference type="PROSITE" id="PS00086">
    <property type="entry name" value="CYTOCHROME_P450"/>
    <property type="match status" value="1"/>
</dbReference>
<dbReference type="Gene3D" id="1.10.630.10">
    <property type="entry name" value="Cytochrome P450"/>
    <property type="match status" value="1"/>
</dbReference>
<keyword evidence="4" id="KW-0503">Monooxygenase</keyword>
<evidence type="ECO:0000256" key="3">
    <source>
        <dbReference type="PIRSR" id="PIRSR602401-1"/>
    </source>
</evidence>
<name>A0A386ZFB4_9NOCA</name>
<evidence type="ECO:0000313" key="7">
    <source>
        <dbReference type="Proteomes" id="UP000267164"/>
    </source>
</evidence>
<keyword evidence="3 4" id="KW-0408">Iron</keyword>
<dbReference type="Pfam" id="PF00067">
    <property type="entry name" value="p450"/>
    <property type="match status" value="1"/>
</dbReference>
<keyword evidence="7" id="KW-1185">Reference proteome</keyword>
<dbReference type="GO" id="GO:0016705">
    <property type="term" value="F:oxidoreductase activity, acting on paired donors, with incorporation or reduction of molecular oxygen"/>
    <property type="evidence" value="ECO:0007669"/>
    <property type="project" value="InterPro"/>
</dbReference>
<dbReference type="GO" id="GO:0020037">
    <property type="term" value="F:heme binding"/>
    <property type="evidence" value="ECO:0007669"/>
    <property type="project" value="InterPro"/>
</dbReference>
<dbReference type="GO" id="GO:0004497">
    <property type="term" value="F:monooxygenase activity"/>
    <property type="evidence" value="ECO:0007669"/>
    <property type="project" value="UniProtKB-KW"/>
</dbReference>
<dbReference type="PRINTS" id="PR00463">
    <property type="entry name" value="EP450I"/>
</dbReference>
<keyword evidence="3 4" id="KW-0479">Metal-binding</keyword>
<dbReference type="InterPro" id="IPR001128">
    <property type="entry name" value="Cyt_P450"/>
</dbReference>
<dbReference type="PRINTS" id="PR00385">
    <property type="entry name" value="P450"/>
</dbReference>
<evidence type="ECO:0000256" key="4">
    <source>
        <dbReference type="RuleBase" id="RU000461"/>
    </source>
</evidence>
<feature type="region of interest" description="Disordered" evidence="5">
    <location>
        <begin position="430"/>
        <end position="469"/>
    </location>
</feature>
<feature type="binding site" description="axial binding residue" evidence="3">
    <location>
        <position position="384"/>
    </location>
    <ligand>
        <name>heme</name>
        <dbReference type="ChEBI" id="CHEBI:30413"/>
    </ligand>
    <ligandPart>
        <name>Fe</name>
        <dbReference type="ChEBI" id="CHEBI:18248"/>
    </ligandPart>
</feature>
<dbReference type="Proteomes" id="UP000267164">
    <property type="component" value="Chromosome"/>
</dbReference>